<feature type="transmembrane region" description="Helical" evidence="1">
    <location>
        <begin position="70"/>
        <end position="88"/>
    </location>
</feature>
<keyword evidence="1" id="KW-0472">Membrane</keyword>
<feature type="transmembrane region" description="Helical" evidence="1">
    <location>
        <begin position="100"/>
        <end position="125"/>
    </location>
</feature>
<keyword evidence="1" id="KW-0812">Transmembrane</keyword>
<evidence type="ECO:0000313" key="2">
    <source>
        <dbReference type="EMBL" id="GAA0445899.1"/>
    </source>
</evidence>
<accession>A0ABN0ZFJ7</accession>
<keyword evidence="1" id="KW-1133">Transmembrane helix</keyword>
<proteinExistence type="predicted"/>
<feature type="transmembrane region" description="Helical" evidence="1">
    <location>
        <begin position="6"/>
        <end position="27"/>
    </location>
</feature>
<evidence type="ECO:0000313" key="3">
    <source>
        <dbReference type="Proteomes" id="UP001501459"/>
    </source>
</evidence>
<dbReference type="Pfam" id="PF11877">
    <property type="entry name" value="DUF3397"/>
    <property type="match status" value="1"/>
</dbReference>
<evidence type="ECO:0000256" key="1">
    <source>
        <dbReference type="SAM" id="Phobius"/>
    </source>
</evidence>
<gene>
    <name evidence="2" type="ORF">GCM10008983_24500</name>
</gene>
<dbReference type="EMBL" id="BAAADM010000054">
    <property type="protein sequence ID" value="GAA0445899.1"/>
    <property type="molecule type" value="Genomic_DNA"/>
</dbReference>
<comment type="caution">
    <text evidence="2">The sequence shown here is derived from an EMBL/GenBank/DDBJ whole genome shotgun (WGS) entry which is preliminary data.</text>
</comment>
<sequence length="126" mass="14476">MIIDVIAFIIGIIVTLPMLATWGVYYIASGAGWNQWKAIHTAANWTTLLYILAVSTMLYMMFGIDYVEMIPVFLMTLFIVIVVIRWKRHTEVVFSKAFKIFWRVCFLLFACLYGLLAITGIIGHFL</sequence>
<reference evidence="2 3" key="1">
    <citation type="journal article" date="2019" name="Int. J. Syst. Evol. Microbiol.">
        <title>The Global Catalogue of Microorganisms (GCM) 10K type strain sequencing project: providing services to taxonomists for standard genome sequencing and annotation.</title>
        <authorList>
            <consortium name="The Broad Institute Genomics Platform"/>
            <consortium name="The Broad Institute Genome Sequencing Center for Infectious Disease"/>
            <person name="Wu L."/>
            <person name="Ma J."/>
        </authorList>
    </citation>
    <scope>NUCLEOTIDE SEQUENCE [LARGE SCALE GENOMIC DNA]</scope>
    <source>
        <strain evidence="2 3">JCM 12149</strain>
    </source>
</reference>
<organism evidence="2 3">
    <name type="scientific">Lentibacillus halophilus</name>
    <dbReference type="NCBI Taxonomy" id="295065"/>
    <lineage>
        <taxon>Bacteria</taxon>
        <taxon>Bacillati</taxon>
        <taxon>Bacillota</taxon>
        <taxon>Bacilli</taxon>
        <taxon>Bacillales</taxon>
        <taxon>Bacillaceae</taxon>
        <taxon>Lentibacillus</taxon>
    </lineage>
</organism>
<dbReference type="Proteomes" id="UP001501459">
    <property type="component" value="Unassembled WGS sequence"/>
</dbReference>
<keyword evidence="3" id="KW-1185">Reference proteome</keyword>
<protein>
    <submittedName>
        <fullName evidence="2">DUF3397 domain-containing protein</fullName>
    </submittedName>
</protein>
<dbReference type="InterPro" id="IPR024515">
    <property type="entry name" value="DUF3397"/>
</dbReference>
<dbReference type="RefSeq" id="WP_343753561.1">
    <property type="nucleotide sequence ID" value="NZ_BAAADM010000054.1"/>
</dbReference>
<feature type="transmembrane region" description="Helical" evidence="1">
    <location>
        <begin position="47"/>
        <end position="64"/>
    </location>
</feature>
<name>A0ABN0ZFJ7_9BACI</name>